<proteinExistence type="predicted"/>
<protein>
    <recommendedName>
        <fullName evidence="5">GPI anchored protein</fullName>
    </recommendedName>
</protein>
<feature type="compositionally biased region" description="Low complexity" evidence="1">
    <location>
        <begin position="156"/>
        <end position="165"/>
    </location>
</feature>
<sequence>MLLVKTLSILLATATFCAAQGSEESVEAVRAPIPARKDFTPIEEAGLERRATCADGGQCLFGQCCGGGFGCNLSERCQFKGNVFVGCCNGFIGRCTGEATRVTVHSPADSTMFNTQTATSTDNDETTTTSSTTRSTRTRTSAESTATVTSDDDHSSGSSPSSTSSNGYRRTSATETGSTTRSSPSAKDSVGSSSTGTSTASSATSGQSGDETGSANAAPAITALARLEMGAVAVGALLVF</sequence>
<reference evidence="3 4" key="1">
    <citation type="submission" date="2019-04" db="EMBL/GenBank/DDBJ databases">
        <title>Aspergillus burnettii sp. nov., novel species from soil in southeast Queensland.</title>
        <authorList>
            <person name="Gilchrist C.L.M."/>
            <person name="Pitt J.I."/>
            <person name="Lange L."/>
            <person name="Lacey H.J."/>
            <person name="Vuong D."/>
            <person name="Midgley D.J."/>
            <person name="Greenfield P."/>
            <person name="Bradbury M."/>
            <person name="Lacey E."/>
            <person name="Busk P.K."/>
            <person name="Pilgaard B."/>
            <person name="Chooi Y.H."/>
            <person name="Piggott A.M."/>
        </authorList>
    </citation>
    <scope>NUCLEOTIDE SEQUENCE [LARGE SCALE GENOMIC DNA]</scope>
    <source>
        <strain evidence="3 4">FRR 5400</strain>
    </source>
</reference>
<feature type="signal peptide" evidence="2">
    <location>
        <begin position="1"/>
        <end position="19"/>
    </location>
</feature>
<keyword evidence="2" id="KW-0732">Signal</keyword>
<evidence type="ECO:0008006" key="5">
    <source>
        <dbReference type="Google" id="ProtNLM"/>
    </source>
</evidence>
<feature type="region of interest" description="Disordered" evidence="1">
    <location>
        <begin position="112"/>
        <end position="214"/>
    </location>
</feature>
<feature type="compositionally biased region" description="Low complexity" evidence="1">
    <location>
        <begin position="115"/>
        <end position="149"/>
    </location>
</feature>
<comment type="caution">
    <text evidence="3">The sequence shown here is derived from an EMBL/GenBank/DDBJ whole genome shotgun (WGS) entry which is preliminary data.</text>
</comment>
<dbReference type="EMBL" id="SPNV01000265">
    <property type="protein sequence ID" value="KAF5857296.1"/>
    <property type="molecule type" value="Genomic_DNA"/>
</dbReference>
<dbReference type="AlphaFoldDB" id="A0A8H6E2N6"/>
<accession>A0A8H6E2N6</accession>
<feature type="chain" id="PRO_5034166127" description="GPI anchored protein" evidence="2">
    <location>
        <begin position="20"/>
        <end position="240"/>
    </location>
</feature>
<evidence type="ECO:0000256" key="2">
    <source>
        <dbReference type="SAM" id="SignalP"/>
    </source>
</evidence>
<evidence type="ECO:0000313" key="3">
    <source>
        <dbReference type="EMBL" id="KAF5857296.1"/>
    </source>
</evidence>
<gene>
    <name evidence="3" type="ORF">ETB97_005980</name>
</gene>
<feature type="compositionally biased region" description="Polar residues" evidence="1">
    <location>
        <begin position="166"/>
        <end position="186"/>
    </location>
</feature>
<feature type="compositionally biased region" description="Low complexity" evidence="1">
    <location>
        <begin position="189"/>
        <end position="209"/>
    </location>
</feature>
<keyword evidence="4" id="KW-1185">Reference proteome</keyword>
<evidence type="ECO:0000313" key="4">
    <source>
        <dbReference type="Proteomes" id="UP000541154"/>
    </source>
</evidence>
<name>A0A8H6E2N6_PETAA</name>
<evidence type="ECO:0000256" key="1">
    <source>
        <dbReference type="SAM" id="MobiDB-lite"/>
    </source>
</evidence>
<dbReference type="Proteomes" id="UP000541154">
    <property type="component" value="Unassembled WGS sequence"/>
</dbReference>
<organism evidence="3 4">
    <name type="scientific">Petromyces alliaceus</name>
    <name type="common">Aspergillus alliaceus</name>
    <dbReference type="NCBI Taxonomy" id="209559"/>
    <lineage>
        <taxon>Eukaryota</taxon>
        <taxon>Fungi</taxon>
        <taxon>Dikarya</taxon>
        <taxon>Ascomycota</taxon>
        <taxon>Pezizomycotina</taxon>
        <taxon>Eurotiomycetes</taxon>
        <taxon>Eurotiomycetidae</taxon>
        <taxon>Eurotiales</taxon>
        <taxon>Aspergillaceae</taxon>
        <taxon>Aspergillus</taxon>
        <taxon>Aspergillus subgen. Circumdati</taxon>
    </lineage>
</organism>